<evidence type="ECO:0000313" key="3">
    <source>
        <dbReference type="Proteomes" id="UP001348397"/>
    </source>
</evidence>
<dbReference type="Proteomes" id="UP001348397">
    <property type="component" value="Unassembled WGS sequence"/>
</dbReference>
<reference evidence="2 3" key="1">
    <citation type="submission" date="2024-01" db="EMBL/GenBank/DDBJ databases">
        <title>Chryseobacterium sp. T9W2-O.</title>
        <authorList>
            <person name="Maltman C."/>
        </authorList>
    </citation>
    <scope>NUCLEOTIDE SEQUENCE [LARGE SCALE GENOMIC DNA]</scope>
    <source>
        <strain evidence="2 3">T9W2-O</strain>
    </source>
</reference>
<evidence type="ECO:0000313" key="2">
    <source>
        <dbReference type="EMBL" id="MEC3875861.1"/>
    </source>
</evidence>
<accession>A0ABU6HT55</accession>
<comment type="caution">
    <text evidence="2">The sequence shown here is derived from an EMBL/GenBank/DDBJ whole genome shotgun (WGS) entry which is preliminary data.</text>
</comment>
<organism evidence="2 3">
    <name type="scientific">Chryseobacterium salviniae</name>
    <dbReference type="NCBI Taxonomy" id="3101750"/>
    <lineage>
        <taxon>Bacteria</taxon>
        <taxon>Pseudomonadati</taxon>
        <taxon>Bacteroidota</taxon>
        <taxon>Flavobacteriia</taxon>
        <taxon>Flavobacteriales</taxon>
        <taxon>Weeksellaceae</taxon>
        <taxon>Chryseobacterium group</taxon>
        <taxon>Chryseobacterium</taxon>
    </lineage>
</organism>
<evidence type="ECO:0000259" key="1">
    <source>
        <dbReference type="Pfam" id="PF13575"/>
    </source>
</evidence>
<dbReference type="InterPro" id="IPR017146">
    <property type="entry name" value="Lanti_2_LanM"/>
</dbReference>
<dbReference type="Pfam" id="PF13575">
    <property type="entry name" value="DUF4135"/>
    <property type="match status" value="1"/>
</dbReference>
<protein>
    <submittedName>
        <fullName evidence="2">Type 2 lanthipeptide synthetase LanM</fullName>
    </submittedName>
</protein>
<keyword evidence="3" id="KW-1185">Reference proteome</keyword>
<dbReference type="NCBIfam" id="TIGR03897">
    <property type="entry name" value="lanti_2_LanM"/>
    <property type="match status" value="1"/>
</dbReference>
<sequence>MKNQIVHSVENEHESIPFADILLHYTENFVKTLENRTISVTVKDKLHQNLLQEMSSAAEITLQEELNHFKNSGENFYPDYTRSALLSLPVKYPVLDKMLTVMAENYALHVANIFSNFHKDIDLISETFSIANDAAIIDIDTSLGDGHGGESTALITLSGGFKLIYKPRSLDTSVSYNLFIDWVNAKLDVKLKTLKCINLKKYGWLEFVPYVPVDSDEELKEYYYKAGILLAVTFLLGSKDYHSENLIAAGKDPVIIDHETIIQPVLKNQPSIRTWDEAHKIPEFSVLESMLIVNQDTGATLQCAGYGVAGNVETMDMEMKIIHPNTIDSKRETRFVFRKLIKQNIPVYNGKNIFVTHYKASFLKGFSAAYDLFMNAKEELLSPGSPVNYFSSQKTRYIWRPTFVYFRILKYMRGAAFMASFEAYHSKLYELMSKAYQKEGFKNLQFILDSEMAQMLKGDIPFFNLNSSDSHLQEGEIVEIFKYNCVENIRQRIHILSEKHKDEQTGYILKWLDMNA</sequence>
<dbReference type="EMBL" id="JAYLAA010000037">
    <property type="protein sequence ID" value="MEC3875861.1"/>
    <property type="molecule type" value="Genomic_DNA"/>
</dbReference>
<name>A0ABU6HT55_9FLAO</name>
<feature type="domain" description="Lantibiotic biosynthesis protein dehydration" evidence="1">
    <location>
        <begin position="92"/>
        <end position="465"/>
    </location>
</feature>
<proteinExistence type="predicted"/>
<dbReference type="InterPro" id="IPR025410">
    <property type="entry name" value="Lant_dehyd"/>
</dbReference>
<dbReference type="RefSeq" id="WP_326320665.1">
    <property type="nucleotide sequence ID" value="NZ_JAYLAA010000037.1"/>
</dbReference>
<gene>
    <name evidence="2" type="ORF">SOP96_09080</name>
</gene>